<feature type="chain" id="PRO_5041448828" description="ABC transporter substrate-binding protein" evidence="1">
    <location>
        <begin position="38"/>
        <end position="403"/>
    </location>
</feature>
<keyword evidence="3" id="KW-1185">Reference proteome</keyword>
<keyword evidence="1" id="KW-0732">Signal</keyword>
<reference evidence="2" key="1">
    <citation type="journal article" date="2014" name="Int. J. Syst. Evol. Microbiol.">
        <title>Complete genome sequence of Corynebacterium casei LMG S-19264T (=DSM 44701T), isolated from a smear-ripened cheese.</title>
        <authorList>
            <consortium name="US DOE Joint Genome Institute (JGI-PGF)"/>
            <person name="Walter F."/>
            <person name="Albersmeier A."/>
            <person name="Kalinowski J."/>
            <person name="Ruckert C."/>
        </authorList>
    </citation>
    <scope>NUCLEOTIDE SEQUENCE</scope>
    <source>
        <strain evidence="2">NBRC 110071</strain>
    </source>
</reference>
<organism evidence="2 3">
    <name type="scientific">Litoribrevibacter albus</name>
    <dbReference type="NCBI Taxonomy" id="1473156"/>
    <lineage>
        <taxon>Bacteria</taxon>
        <taxon>Pseudomonadati</taxon>
        <taxon>Pseudomonadota</taxon>
        <taxon>Gammaproteobacteria</taxon>
        <taxon>Oceanospirillales</taxon>
        <taxon>Oceanospirillaceae</taxon>
        <taxon>Litoribrevibacter</taxon>
    </lineage>
</organism>
<evidence type="ECO:0008006" key="4">
    <source>
        <dbReference type="Google" id="ProtNLM"/>
    </source>
</evidence>
<feature type="signal peptide" evidence="1">
    <location>
        <begin position="1"/>
        <end position="37"/>
    </location>
</feature>
<dbReference type="InterPro" id="IPR007487">
    <property type="entry name" value="ABC_transpt-TYRBP-like"/>
</dbReference>
<comment type="caution">
    <text evidence="2">The sequence shown here is derived from an EMBL/GenBank/DDBJ whole genome shotgun (WGS) entry which is preliminary data.</text>
</comment>
<dbReference type="PANTHER" id="PTHR35271:SF1">
    <property type="entry name" value="ABC TRANSPORTER, SUBSTRATE-BINDING LIPOPROTEIN"/>
    <property type="match status" value="1"/>
</dbReference>
<dbReference type="EMBL" id="BSNM01000016">
    <property type="protein sequence ID" value="GLQ32873.1"/>
    <property type="molecule type" value="Genomic_DNA"/>
</dbReference>
<gene>
    <name evidence="2" type="ORF">GCM10007876_33520</name>
</gene>
<sequence length="403" mass="44592">MVSNWVVYKVMLRICKQSARALLASLVLASITLSAQASDRDISWLTFSEINHKHWRSSLDIMDSSKLLVTPNDRSSRGELHKILVIVAKKSGSYKLAMNRLLEVFQQEKFLSEFEVININRDETVGRQLLSDAQKRGFDLIFTMGSESAALVHRFYRNGPLPVVTAINKDPVTLGQVSSYKEGSGTNIATTSLNVPIDIQLNYLFELNPGLKHVALLYNKNHKQVVKTEVLPFRQAMEEQGIRVIDVTVNSREEARAQLSKGLPEAVKSLGSLDPTLKHSLMWMTSSTAIFSNLDMVSELSNGIPIVSTNPNAVREGRQSAAVAIGIDRRNNAHLAAVYALRILRDGVDPGSLEVGVVTPPDIALNFLVARELGLKVPFTFLEGADFVYGYKGELVRSFGQNL</sequence>
<accession>A0AA37SD89</accession>
<dbReference type="Pfam" id="PF04392">
    <property type="entry name" value="ABC_sub_bind"/>
    <property type="match status" value="1"/>
</dbReference>
<name>A0AA37SD89_9GAMM</name>
<dbReference type="PANTHER" id="PTHR35271">
    <property type="entry name" value="ABC TRANSPORTER, SUBSTRATE-BINDING LIPOPROTEIN-RELATED"/>
    <property type="match status" value="1"/>
</dbReference>
<dbReference type="Proteomes" id="UP001161389">
    <property type="component" value="Unassembled WGS sequence"/>
</dbReference>
<evidence type="ECO:0000313" key="2">
    <source>
        <dbReference type="EMBL" id="GLQ32873.1"/>
    </source>
</evidence>
<proteinExistence type="predicted"/>
<evidence type="ECO:0000256" key="1">
    <source>
        <dbReference type="SAM" id="SignalP"/>
    </source>
</evidence>
<dbReference type="AlphaFoldDB" id="A0AA37SD89"/>
<dbReference type="Gene3D" id="3.40.50.2300">
    <property type="match status" value="2"/>
</dbReference>
<evidence type="ECO:0000313" key="3">
    <source>
        <dbReference type="Proteomes" id="UP001161389"/>
    </source>
</evidence>
<reference evidence="2" key="2">
    <citation type="submission" date="2023-01" db="EMBL/GenBank/DDBJ databases">
        <title>Draft genome sequence of Litoribrevibacter albus strain NBRC 110071.</title>
        <authorList>
            <person name="Sun Q."/>
            <person name="Mori K."/>
        </authorList>
    </citation>
    <scope>NUCLEOTIDE SEQUENCE</scope>
    <source>
        <strain evidence="2">NBRC 110071</strain>
    </source>
</reference>
<protein>
    <recommendedName>
        <fullName evidence="4">ABC transporter substrate-binding protein</fullName>
    </recommendedName>
</protein>